<accession>A0A2P8HX77</accession>
<feature type="compositionally biased region" description="Acidic residues" evidence="2">
    <location>
        <begin position="213"/>
        <end position="225"/>
    </location>
</feature>
<feature type="signal peptide" evidence="3">
    <location>
        <begin position="1"/>
        <end position="27"/>
    </location>
</feature>
<evidence type="ECO:0000256" key="3">
    <source>
        <dbReference type="SAM" id="SignalP"/>
    </source>
</evidence>
<evidence type="ECO:0000256" key="2">
    <source>
        <dbReference type="SAM" id="MobiDB-lite"/>
    </source>
</evidence>
<gene>
    <name evidence="4" type="ORF">B0H94_102129</name>
</gene>
<keyword evidence="4" id="KW-0449">Lipoprotein</keyword>
<dbReference type="InterPro" id="IPR036785">
    <property type="entry name" value="YkyA-like_sf"/>
</dbReference>
<dbReference type="EMBL" id="PYAV01000002">
    <property type="protein sequence ID" value="PSL50853.1"/>
    <property type="molecule type" value="Genomic_DNA"/>
</dbReference>
<sequence>MTLIKSFKSLLLLASVLLLTACGTSTAEEMHEHLEKAVEMEEVFEEQQQPLVKAEEREHEIYQEILSLGLAEMDEIEELAREAQELVEEREERIEQEYESLTASYNEFENAAEMVEDIEEDAVRSQAEEMVDHMESRFSAYESMHEGYETAIDLDRELYHMFLDDDLTIEELSEHIEEVNETYQQIIDDKESFNAYTDQYNEAKHAFYEEAGLDVEETEAPDSSEAENTSVDGEMSEENEEDSADITEEDEEADDASEDEDNE</sequence>
<dbReference type="Proteomes" id="UP000242310">
    <property type="component" value="Unassembled WGS sequence"/>
</dbReference>
<protein>
    <submittedName>
        <fullName evidence="4">Putative cell-wall binding lipoprotein</fullName>
    </submittedName>
</protein>
<evidence type="ECO:0000256" key="1">
    <source>
        <dbReference type="SAM" id="Coils"/>
    </source>
</evidence>
<keyword evidence="3" id="KW-0732">Signal</keyword>
<reference evidence="4 5" key="1">
    <citation type="submission" date="2018-03" db="EMBL/GenBank/DDBJ databases">
        <title>Genomic Encyclopedia of Type Strains, Phase III (KMG-III): the genomes of soil and plant-associated and newly described type strains.</title>
        <authorList>
            <person name="Whitman W."/>
        </authorList>
    </citation>
    <scope>NUCLEOTIDE SEQUENCE [LARGE SCALE GENOMIC DNA]</scope>
    <source>
        <strain evidence="4 5">CGMCC 1.07653</strain>
    </source>
</reference>
<proteinExistence type="predicted"/>
<keyword evidence="5" id="KW-1185">Reference proteome</keyword>
<dbReference type="Pfam" id="PF10368">
    <property type="entry name" value="YkyA"/>
    <property type="match status" value="1"/>
</dbReference>
<dbReference type="AlphaFoldDB" id="A0A2P8HX77"/>
<organism evidence="4 5">
    <name type="scientific">Salsuginibacillus halophilus</name>
    <dbReference type="NCBI Taxonomy" id="517424"/>
    <lineage>
        <taxon>Bacteria</taxon>
        <taxon>Bacillati</taxon>
        <taxon>Bacillota</taxon>
        <taxon>Bacilli</taxon>
        <taxon>Bacillales</taxon>
        <taxon>Bacillaceae</taxon>
        <taxon>Salsuginibacillus</taxon>
    </lineage>
</organism>
<feature type="chain" id="PRO_5015134464" evidence="3">
    <location>
        <begin position="28"/>
        <end position="263"/>
    </location>
</feature>
<dbReference type="Gene3D" id="1.20.120.570">
    <property type="entry name" value="YkyA-like"/>
    <property type="match status" value="1"/>
</dbReference>
<comment type="caution">
    <text evidence="4">The sequence shown here is derived from an EMBL/GenBank/DDBJ whole genome shotgun (WGS) entry which is preliminary data.</text>
</comment>
<dbReference type="InterPro" id="IPR019454">
    <property type="entry name" value="Lipoprot_YkyA-like"/>
</dbReference>
<feature type="compositionally biased region" description="Acidic residues" evidence="2">
    <location>
        <begin position="234"/>
        <end position="263"/>
    </location>
</feature>
<keyword evidence="1" id="KW-0175">Coiled coil</keyword>
<dbReference type="SUPFAM" id="SSF140423">
    <property type="entry name" value="MW0975(SA0943)-like"/>
    <property type="match status" value="1"/>
</dbReference>
<dbReference type="RefSeq" id="WP_181315213.1">
    <property type="nucleotide sequence ID" value="NZ_PYAV01000002.1"/>
</dbReference>
<feature type="region of interest" description="Disordered" evidence="2">
    <location>
        <begin position="213"/>
        <end position="263"/>
    </location>
</feature>
<evidence type="ECO:0000313" key="5">
    <source>
        <dbReference type="Proteomes" id="UP000242310"/>
    </source>
</evidence>
<feature type="coiled-coil region" evidence="1">
    <location>
        <begin position="73"/>
        <end position="128"/>
    </location>
</feature>
<name>A0A2P8HX77_9BACI</name>
<dbReference type="PROSITE" id="PS51257">
    <property type="entry name" value="PROKAR_LIPOPROTEIN"/>
    <property type="match status" value="1"/>
</dbReference>
<evidence type="ECO:0000313" key="4">
    <source>
        <dbReference type="EMBL" id="PSL50853.1"/>
    </source>
</evidence>